<keyword evidence="3" id="KW-1185">Reference proteome</keyword>
<dbReference type="HOGENOM" id="CLU_1165942_0_0_1"/>
<proteinExistence type="predicted"/>
<reference evidence="2 3" key="1">
    <citation type="submission" date="2014-04" db="EMBL/GenBank/DDBJ databases">
        <title>Evolutionary Origins and Diversification of the Mycorrhizal Mutualists.</title>
        <authorList>
            <consortium name="DOE Joint Genome Institute"/>
            <consortium name="Mycorrhizal Genomics Consortium"/>
            <person name="Kohler A."/>
            <person name="Kuo A."/>
            <person name="Nagy L.G."/>
            <person name="Floudas D."/>
            <person name="Copeland A."/>
            <person name="Barry K.W."/>
            <person name="Cichocki N."/>
            <person name="Veneault-Fourrey C."/>
            <person name="LaButti K."/>
            <person name="Lindquist E.A."/>
            <person name="Lipzen A."/>
            <person name="Lundell T."/>
            <person name="Morin E."/>
            <person name="Murat C."/>
            <person name="Riley R."/>
            <person name="Ohm R."/>
            <person name="Sun H."/>
            <person name="Tunlid A."/>
            <person name="Henrissat B."/>
            <person name="Grigoriev I.V."/>
            <person name="Hibbett D.S."/>
            <person name="Martin F."/>
        </authorList>
    </citation>
    <scope>NUCLEOTIDE SEQUENCE [LARGE SCALE GENOMIC DNA]</scope>
    <source>
        <strain evidence="2 3">FD-317 M1</strain>
    </source>
</reference>
<dbReference type="AlphaFoldDB" id="A0A0D0BGL6"/>
<organism evidence="2 3">
    <name type="scientific">Collybiopsis luxurians FD-317 M1</name>
    <dbReference type="NCBI Taxonomy" id="944289"/>
    <lineage>
        <taxon>Eukaryota</taxon>
        <taxon>Fungi</taxon>
        <taxon>Dikarya</taxon>
        <taxon>Basidiomycota</taxon>
        <taxon>Agaricomycotina</taxon>
        <taxon>Agaricomycetes</taxon>
        <taxon>Agaricomycetidae</taxon>
        <taxon>Agaricales</taxon>
        <taxon>Marasmiineae</taxon>
        <taxon>Omphalotaceae</taxon>
        <taxon>Collybiopsis</taxon>
        <taxon>Collybiopsis luxurians</taxon>
    </lineage>
</organism>
<feature type="region of interest" description="Disordered" evidence="1">
    <location>
        <begin position="110"/>
        <end position="133"/>
    </location>
</feature>
<name>A0A0D0BGL6_9AGAR</name>
<sequence>MPKPISGLSANYTIASSPAFSSLASAFDYLSPPVATTSSLSTSHLQSLASDRNPFNLNPSSLTQWSTPSSTRHDAGTLDDLFGSGGLLNPQWSMDAGAFTMGDLPSALSPFMHHTNNSGSPGTSGSSTPASHTSNSLFSDWEWSSAESETSYDDSEHPKTREDLYIGTSSSFFSSEKSGLTSISIEGETTFPQVKKSDWNIPLLYAWRNITRDPQFKARTFQLILIPCKPDYVSRNAI</sequence>
<accession>A0A0D0BGL6</accession>
<evidence type="ECO:0000313" key="2">
    <source>
        <dbReference type="EMBL" id="KIK63010.1"/>
    </source>
</evidence>
<feature type="region of interest" description="Disordered" evidence="1">
    <location>
        <begin position="51"/>
        <end position="71"/>
    </location>
</feature>
<evidence type="ECO:0000256" key="1">
    <source>
        <dbReference type="SAM" id="MobiDB-lite"/>
    </source>
</evidence>
<feature type="compositionally biased region" description="Polar residues" evidence="1">
    <location>
        <begin position="53"/>
        <end position="70"/>
    </location>
</feature>
<feature type="compositionally biased region" description="Low complexity" evidence="1">
    <location>
        <begin position="114"/>
        <end position="133"/>
    </location>
</feature>
<protein>
    <submittedName>
        <fullName evidence="2">Uncharacterized protein</fullName>
    </submittedName>
</protein>
<dbReference type="EMBL" id="KN834765">
    <property type="protein sequence ID" value="KIK63010.1"/>
    <property type="molecule type" value="Genomic_DNA"/>
</dbReference>
<gene>
    <name evidence="2" type="ORF">GYMLUDRAFT_57771</name>
</gene>
<dbReference type="Proteomes" id="UP000053593">
    <property type="component" value="Unassembled WGS sequence"/>
</dbReference>
<evidence type="ECO:0000313" key="3">
    <source>
        <dbReference type="Proteomes" id="UP000053593"/>
    </source>
</evidence>